<organism evidence="1 2">
    <name type="scientific">Anncaliia algerae PRA339</name>
    <dbReference type="NCBI Taxonomy" id="1288291"/>
    <lineage>
        <taxon>Eukaryota</taxon>
        <taxon>Fungi</taxon>
        <taxon>Fungi incertae sedis</taxon>
        <taxon>Microsporidia</taxon>
        <taxon>Tubulinosematoidea</taxon>
        <taxon>Tubulinosematidae</taxon>
        <taxon>Anncaliia</taxon>
    </lineage>
</organism>
<accession>A0A059EX12</accession>
<evidence type="ECO:0000313" key="2">
    <source>
        <dbReference type="Proteomes" id="UP000030655"/>
    </source>
</evidence>
<proteinExistence type="predicted"/>
<protein>
    <submittedName>
        <fullName evidence="1">Uncharacterized protein</fullName>
    </submittedName>
</protein>
<name>A0A059EX12_9MICR</name>
<sequence length="185" mass="22204">MIINVLIYLSKNIYCTTINEEHTVEKNETITIDKLLRNYEEIFTMVSEKILVIRRQVNKITNFVVEFSKLKNDAKFEELKNELMLQLTIRFSEINLLNNSEVMEKLLRILEKSGDYEQELDSFFKEQEVIKNKIEEMRKLNDEYFYEVESIMNDLKLPKEVIYNSIDEIISTIDIFNSHIRNFIK</sequence>
<dbReference type="Proteomes" id="UP000030655">
    <property type="component" value="Unassembled WGS sequence"/>
</dbReference>
<keyword evidence="2" id="KW-1185">Reference proteome</keyword>
<reference evidence="1 2" key="2">
    <citation type="submission" date="2014-03" db="EMBL/GenBank/DDBJ databases">
        <title>The Genome Sequence of Anncaliia algerae insect isolate PRA339.</title>
        <authorList>
            <consortium name="The Broad Institute Genome Sequencing Platform"/>
            <consortium name="The Broad Institute Genome Sequencing Center for Infectious Disease"/>
            <person name="Cuomo C."/>
            <person name="Becnel J."/>
            <person name="Sanscrainte N."/>
            <person name="Walker B."/>
            <person name="Young S.K."/>
            <person name="Zeng Q."/>
            <person name="Gargeya S."/>
            <person name="Fitzgerald M."/>
            <person name="Haas B."/>
            <person name="Abouelleil A."/>
            <person name="Alvarado L."/>
            <person name="Arachchi H.M."/>
            <person name="Berlin A.M."/>
            <person name="Chapman S.B."/>
            <person name="Dewar J."/>
            <person name="Goldberg J."/>
            <person name="Griggs A."/>
            <person name="Gujja S."/>
            <person name="Hansen M."/>
            <person name="Howarth C."/>
            <person name="Imamovic A."/>
            <person name="Larimer J."/>
            <person name="McCowan C."/>
            <person name="Murphy C."/>
            <person name="Neiman D."/>
            <person name="Pearson M."/>
            <person name="Priest M."/>
            <person name="Roberts A."/>
            <person name="Saif S."/>
            <person name="Shea T."/>
            <person name="Sisk P."/>
            <person name="Sykes S."/>
            <person name="Wortman J."/>
            <person name="Nusbaum C."/>
            <person name="Birren B."/>
        </authorList>
    </citation>
    <scope>NUCLEOTIDE SEQUENCE [LARGE SCALE GENOMIC DNA]</scope>
    <source>
        <strain evidence="1 2">PRA339</strain>
    </source>
</reference>
<gene>
    <name evidence="1" type="ORF">H312_03200</name>
</gene>
<dbReference type="AlphaFoldDB" id="A0A059EX12"/>
<dbReference type="HOGENOM" id="CLU_1460942_0_0_1"/>
<dbReference type="OrthoDB" id="10312285at2759"/>
<dbReference type="VEuPathDB" id="MicrosporidiaDB:H312_03200"/>
<reference evidence="2" key="1">
    <citation type="submission" date="2013-02" db="EMBL/GenBank/DDBJ databases">
        <authorList>
            <consortium name="The Broad Institute Genome Sequencing Platform"/>
            <person name="Cuomo C."/>
            <person name="Becnel J."/>
            <person name="Sanscrainte N."/>
            <person name="Walker B."/>
            <person name="Young S.K."/>
            <person name="Zeng Q."/>
            <person name="Gargeya S."/>
            <person name="Fitzgerald M."/>
            <person name="Haas B."/>
            <person name="Abouelleil A."/>
            <person name="Alvarado L."/>
            <person name="Arachchi H.M."/>
            <person name="Berlin A.M."/>
            <person name="Chapman S.B."/>
            <person name="Dewar J."/>
            <person name="Goldberg J."/>
            <person name="Griggs A."/>
            <person name="Gujja S."/>
            <person name="Hansen M."/>
            <person name="Howarth C."/>
            <person name="Imamovic A."/>
            <person name="Larimer J."/>
            <person name="McCowan C."/>
            <person name="Murphy C."/>
            <person name="Neiman D."/>
            <person name="Pearson M."/>
            <person name="Priest M."/>
            <person name="Roberts A."/>
            <person name="Saif S."/>
            <person name="Shea T."/>
            <person name="Sisk P."/>
            <person name="Sykes S."/>
            <person name="Wortman J."/>
            <person name="Nusbaum C."/>
            <person name="Birren B."/>
        </authorList>
    </citation>
    <scope>NUCLEOTIDE SEQUENCE [LARGE SCALE GENOMIC DNA]</scope>
    <source>
        <strain evidence="2">PRA339</strain>
    </source>
</reference>
<evidence type="ECO:0000313" key="1">
    <source>
        <dbReference type="EMBL" id="KCZ79412.1"/>
    </source>
</evidence>
<dbReference type="EMBL" id="KK365281">
    <property type="protein sequence ID" value="KCZ79412.1"/>
    <property type="molecule type" value="Genomic_DNA"/>
</dbReference>